<dbReference type="EMBL" id="DVIU01000008">
    <property type="protein sequence ID" value="HIS35061.1"/>
    <property type="molecule type" value="Genomic_DNA"/>
</dbReference>
<evidence type="ECO:0000313" key="2">
    <source>
        <dbReference type="EMBL" id="HIS35061.1"/>
    </source>
</evidence>
<evidence type="ECO:0000256" key="1">
    <source>
        <dbReference type="SAM" id="Phobius"/>
    </source>
</evidence>
<organism evidence="2 3">
    <name type="scientific">Candidatus Scatousia excrementigallinarum</name>
    <dbReference type="NCBI Taxonomy" id="2840935"/>
    <lineage>
        <taxon>Bacteria</taxon>
        <taxon>Candidatus Scatousia</taxon>
    </lineage>
</organism>
<name>A0A9D1JLL2_9BACT</name>
<comment type="caution">
    <text evidence="2">The sequence shown here is derived from an EMBL/GenBank/DDBJ whole genome shotgun (WGS) entry which is preliminary data.</text>
</comment>
<sequence>MDKEKLKLFKNALAIIGLLIFVVIYLLVMRIAPSIQTISQTASEYKTQSDLLAEKERLLDTKKQAVLKATDTNLNGTKDMYKPLESGLDAEGVVAAQFDDILKMLKANAIKTRSIKYDYNPADDPFVKGAGDKLSACTLDMQMVATYKNFEGFIKDLYKHEHFLDISKVEIIPYEKNKTLLLINFKLKLYAKKV</sequence>
<proteinExistence type="predicted"/>
<reference evidence="2" key="1">
    <citation type="submission" date="2020-10" db="EMBL/GenBank/DDBJ databases">
        <authorList>
            <person name="Gilroy R."/>
        </authorList>
    </citation>
    <scope>NUCLEOTIDE SEQUENCE</scope>
    <source>
        <strain evidence="2">6276</strain>
    </source>
</reference>
<dbReference type="Proteomes" id="UP000823928">
    <property type="component" value="Unassembled WGS sequence"/>
</dbReference>
<dbReference type="InterPro" id="IPR014717">
    <property type="entry name" value="Transl_elong_EF1B/ribsomal_bS6"/>
</dbReference>
<gene>
    <name evidence="2" type="ORF">IAC10_00315</name>
</gene>
<feature type="transmembrane region" description="Helical" evidence="1">
    <location>
        <begin position="12"/>
        <end position="32"/>
    </location>
</feature>
<protein>
    <submittedName>
        <fullName evidence="2">Uncharacterized protein</fullName>
    </submittedName>
</protein>
<evidence type="ECO:0000313" key="3">
    <source>
        <dbReference type="Proteomes" id="UP000823928"/>
    </source>
</evidence>
<reference evidence="2" key="2">
    <citation type="journal article" date="2021" name="PeerJ">
        <title>Extensive microbial diversity within the chicken gut microbiome revealed by metagenomics and culture.</title>
        <authorList>
            <person name="Gilroy R."/>
            <person name="Ravi A."/>
            <person name="Getino M."/>
            <person name="Pursley I."/>
            <person name="Horton D.L."/>
            <person name="Alikhan N.F."/>
            <person name="Baker D."/>
            <person name="Gharbi K."/>
            <person name="Hall N."/>
            <person name="Watson M."/>
            <person name="Adriaenssens E.M."/>
            <person name="Foster-Nyarko E."/>
            <person name="Jarju S."/>
            <person name="Secka A."/>
            <person name="Antonio M."/>
            <person name="Oren A."/>
            <person name="Chaudhuri R.R."/>
            <person name="La Ragione R."/>
            <person name="Hildebrand F."/>
            <person name="Pallen M.J."/>
        </authorList>
    </citation>
    <scope>NUCLEOTIDE SEQUENCE</scope>
    <source>
        <strain evidence="2">6276</strain>
    </source>
</reference>
<keyword evidence="1" id="KW-0472">Membrane</keyword>
<dbReference type="AlphaFoldDB" id="A0A9D1JLL2"/>
<dbReference type="Gene3D" id="3.30.70.60">
    <property type="match status" value="1"/>
</dbReference>
<keyword evidence="1" id="KW-1133">Transmembrane helix</keyword>
<accession>A0A9D1JLL2</accession>
<keyword evidence="1" id="KW-0812">Transmembrane</keyword>